<dbReference type="OrthoDB" id="7506088at2"/>
<gene>
    <name evidence="5" type="ORF">CU100_24490</name>
</gene>
<dbReference type="AlphaFoldDB" id="A0A2P7AKL6"/>
<feature type="domain" description="HTH crp-type" evidence="4">
    <location>
        <begin position="153"/>
        <end position="219"/>
    </location>
</feature>
<evidence type="ECO:0000259" key="4">
    <source>
        <dbReference type="PROSITE" id="PS51063"/>
    </source>
</evidence>
<dbReference type="GO" id="GO:0006355">
    <property type="term" value="P:regulation of DNA-templated transcription"/>
    <property type="evidence" value="ECO:0007669"/>
    <property type="project" value="InterPro"/>
</dbReference>
<organism evidence="5 6">
    <name type="scientific">Phyllobacterium endophyticum</name>
    <dbReference type="NCBI Taxonomy" id="1149773"/>
    <lineage>
        <taxon>Bacteria</taxon>
        <taxon>Pseudomonadati</taxon>
        <taxon>Pseudomonadota</taxon>
        <taxon>Alphaproteobacteria</taxon>
        <taxon>Hyphomicrobiales</taxon>
        <taxon>Phyllobacteriaceae</taxon>
        <taxon>Phyllobacterium</taxon>
    </lineage>
</organism>
<keyword evidence="2" id="KW-0238">DNA-binding</keyword>
<dbReference type="Pfam" id="PF13545">
    <property type="entry name" value="HTH_Crp_2"/>
    <property type="match status" value="1"/>
</dbReference>
<dbReference type="SUPFAM" id="SSF51206">
    <property type="entry name" value="cAMP-binding domain-like"/>
    <property type="match status" value="1"/>
</dbReference>
<comment type="caution">
    <text evidence="5">The sequence shown here is derived from an EMBL/GenBank/DDBJ whole genome shotgun (WGS) entry which is preliminary data.</text>
</comment>
<dbReference type="SUPFAM" id="SSF46785">
    <property type="entry name" value="Winged helix' DNA-binding domain"/>
    <property type="match status" value="1"/>
</dbReference>
<dbReference type="InterPro" id="IPR014710">
    <property type="entry name" value="RmlC-like_jellyroll"/>
</dbReference>
<dbReference type="PROSITE" id="PS51063">
    <property type="entry name" value="HTH_CRP_2"/>
    <property type="match status" value="1"/>
</dbReference>
<dbReference type="Gene3D" id="1.10.10.10">
    <property type="entry name" value="Winged helix-like DNA-binding domain superfamily/Winged helix DNA-binding domain"/>
    <property type="match status" value="1"/>
</dbReference>
<dbReference type="InterPro" id="IPR036388">
    <property type="entry name" value="WH-like_DNA-bd_sf"/>
</dbReference>
<dbReference type="InterPro" id="IPR012318">
    <property type="entry name" value="HTH_CRP"/>
</dbReference>
<evidence type="ECO:0000256" key="1">
    <source>
        <dbReference type="ARBA" id="ARBA00023015"/>
    </source>
</evidence>
<keyword evidence="3" id="KW-0804">Transcription</keyword>
<dbReference type="InterPro" id="IPR036390">
    <property type="entry name" value="WH_DNA-bd_sf"/>
</dbReference>
<protein>
    <submittedName>
        <fullName evidence="5">Cyclic nucleotide-binding protein</fullName>
    </submittedName>
</protein>
<accession>A0A2P7AKL6</accession>
<evidence type="ECO:0000313" key="5">
    <source>
        <dbReference type="EMBL" id="PSH54753.1"/>
    </source>
</evidence>
<keyword evidence="1" id="KW-0805">Transcription regulation</keyword>
<name>A0A2P7AKL6_9HYPH</name>
<proteinExistence type="predicted"/>
<dbReference type="Proteomes" id="UP000241158">
    <property type="component" value="Unassembled WGS sequence"/>
</dbReference>
<dbReference type="EMBL" id="PGGN01000007">
    <property type="protein sequence ID" value="PSH54753.1"/>
    <property type="molecule type" value="Genomic_DNA"/>
</dbReference>
<dbReference type="Gene3D" id="2.60.120.10">
    <property type="entry name" value="Jelly Rolls"/>
    <property type="match status" value="1"/>
</dbReference>
<keyword evidence="6" id="KW-1185">Reference proteome</keyword>
<dbReference type="GO" id="GO:0003677">
    <property type="term" value="F:DNA binding"/>
    <property type="evidence" value="ECO:0007669"/>
    <property type="project" value="UniProtKB-KW"/>
</dbReference>
<evidence type="ECO:0000256" key="2">
    <source>
        <dbReference type="ARBA" id="ARBA00023125"/>
    </source>
</evidence>
<evidence type="ECO:0000256" key="3">
    <source>
        <dbReference type="ARBA" id="ARBA00023163"/>
    </source>
</evidence>
<evidence type="ECO:0000313" key="6">
    <source>
        <dbReference type="Proteomes" id="UP000241158"/>
    </source>
</evidence>
<reference evidence="6" key="1">
    <citation type="submission" date="2017-11" db="EMBL/GenBank/DDBJ databases">
        <authorList>
            <person name="Kuznetsova I."/>
            <person name="Sazanova A."/>
            <person name="Chirak E."/>
            <person name="Safronova V."/>
            <person name="Willems A."/>
        </authorList>
    </citation>
    <scope>NUCLEOTIDE SEQUENCE [LARGE SCALE GENOMIC DNA]</scope>
    <source>
        <strain evidence="6">PEPV15</strain>
    </source>
</reference>
<dbReference type="InterPro" id="IPR018490">
    <property type="entry name" value="cNMP-bd_dom_sf"/>
</dbReference>
<sequence>MPGGKISMSIQQFMTINRLLNGLRAADFALLEPHLRYRNFALKEYVERQGQPIDYAIFFDSAIASTVASSPGGEDVEVGLIGFEGMSGTALVLRGDTAPLDTYVQSAGYGYAVPARAFMAAVKQSRTLEARLLLYIQTMIVQASSTALVNGTADAETRLARWLLMLHDRSAGSNIAITHQFIAVMLAMHRPWVTETLHVLEGKHLIRSTRGNVQILDRAGLIAEARGFYGMAEEAYERIMARRDAPSGADLRIVES</sequence>